<proteinExistence type="predicted"/>
<dbReference type="AlphaFoldDB" id="A0A9X0JIN9"/>
<dbReference type="Proteomes" id="UP000029719">
    <property type="component" value="Unassembled WGS sequence"/>
</dbReference>
<sequence>MHGVLESSESAIGSDGLGLAIGAGAPKRSGSFSAWAKSGQAARPGLPCRRRCRQQQMASDKSPVTKDSVRGAL</sequence>
<comment type="caution">
    <text evidence="2">The sequence shown here is derived from an EMBL/GenBank/DDBJ whole genome shotgun (WGS) entry which is preliminary data.</text>
</comment>
<evidence type="ECO:0000256" key="1">
    <source>
        <dbReference type="SAM" id="MobiDB-lite"/>
    </source>
</evidence>
<evidence type="ECO:0000313" key="2">
    <source>
        <dbReference type="EMBL" id="KGF63899.1"/>
    </source>
</evidence>
<feature type="compositionally biased region" description="Basic and acidic residues" evidence="1">
    <location>
        <begin position="63"/>
        <end position="73"/>
    </location>
</feature>
<evidence type="ECO:0000313" key="3">
    <source>
        <dbReference type="Proteomes" id="UP000029719"/>
    </source>
</evidence>
<feature type="region of interest" description="Disordered" evidence="1">
    <location>
        <begin position="1"/>
        <end position="20"/>
    </location>
</feature>
<accession>A0A9X0JIN9</accession>
<feature type="region of interest" description="Disordered" evidence="1">
    <location>
        <begin position="27"/>
        <end position="73"/>
    </location>
</feature>
<dbReference type="EMBL" id="JRMB01000002">
    <property type="protein sequence ID" value="KGF63899.1"/>
    <property type="molecule type" value="Genomic_DNA"/>
</dbReference>
<name>A0A9X0JIN9_9PSED</name>
<reference evidence="2 3" key="1">
    <citation type="submission" date="2014-09" db="EMBL/GenBank/DDBJ databases">
        <title>Genome sequence of Pseudomonas lutea strain DSM 17257T.</title>
        <authorList>
            <person name="Kwak Y."/>
            <person name="Shin J.-H."/>
        </authorList>
    </citation>
    <scope>NUCLEOTIDE SEQUENCE [LARGE SCALE GENOMIC DNA]</scope>
    <source>
        <strain evidence="2 3">DSM 17257</strain>
    </source>
</reference>
<organism evidence="2 3">
    <name type="scientific">Pseudomonas lutea</name>
    <dbReference type="NCBI Taxonomy" id="243924"/>
    <lineage>
        <taxon>Bacteria</taxon>
        <taxon>Pseudomonadati</taxon>
        <taxon>Pseudomonadota</taxon>
        <taxon>Gammaproteobacteria</taxon>
        <taxon>Pseudomonadales</taxon>
        <taxon>Pseudomonadaceae</taxon>
        <taxon>Pseudomonas</taxon>
    </lineage>
</organism>
<protein>
    <submittedName>
        <fullName evidence="2">Uncharacterized protein</fullName>
    </submittedName>
</protein>
<gene>
    <name evidence="2" type="ORF">LT42_18620</name>
</gene>